<name>A0A0R2HZZ3_9LACO</name>
<dbReference type="STRING" id="396268.IV45_GL000895"/>
<dbReference type="AlphaFoldDB" id="A0A0R2HZZ3"/>
<dbReference type="InterPro" id="IPR008979">
    <property type="entry name" value="Galactose-bd-like_sf"/>
</dbReference>
<dbReference type="SUPFAM" id="SSF49785">
    <property type="entry name" value="Galactose-binding domain-like"/>
    <property type="match status" value="1"/>
</dbReference>
<evidence type="ECO:0008006" key="3">
    <source>
        <dbReference type="Google" id="ProtNLM"/>
    </source>
</evidence>
<dbReference type="RefSeq" id="WP_057741842.1">
    <property type="nucleotide sequence ID" value="NZ_JQBW01000010.1"/>
</dbReference>
<evidence type="ECO:0000313" key="2">
    <source>
        <dbReference type="Proteomes" id="UP000050934"/>
    </source>
</evidence>
<protein>
    <recommendedName>
        <fullName evidence="3">Carbohydrate-binding protein</fullName>
    </recommendedName>
</protein>
<dbReference type="PATRIC" id="fig|396268.3.peg.907"/>
<accession>A0A0R2HZZ3</accession>
<evidence type="ECO:0000313" key="1">
    <source>
        <dbReference type="EMBL" id="KRN58448.1"/>
    </source>
</evidence>
<comment type="caution">
    <text evidence="1">The sequence shown here is derived from an EMBL/GenBank/DDBJ whole genome shotgun (WGS) entry which is preliminary data.</text>
</comment>
<proteinExistence type="predicted"/>
<sequence>MSISLTIEDQTGQVRVAPISDDHEPAPLTNTGQQFAALGIKEMQWHAGDRIVVHKDPDQKFIWAQLDESLTPDLLYIPGDEWVFSIPLKDQYYPSQLDSAFRTRRHYLCVRYADPWEIHAYRNWALNTHDQVTDSGAYPHASANVETRGEAVFFAKNAIDGKLANHSHGGYPFDSWGINSQDDAAIKVDFGRPVLIDRLRLLFRADFPHDNYWKKVSVRFSDGEVKSFSTTNSFEFQEFCFAPKQTQSVELFDLIKADHHSEWPALQQIEAYGFNTVQ</sequence>
<dbReference type="EMBL" id="JQBW01000010">
    <property type="protein sequence ID" value="KRN58448.1"/>
    <property type="molecule type" value="Genomic_DNA"/>
</dbReference>
<reference evidence="1 2" key="1">
    <citation type="journal article" date="2015" name="Genome Announc.">
        <title>Expanding the biotechnology potential of lactobacilli through comparative genomics of 213 strains and associated genera.</title>
        <authorList>
            <person name="Sun Z."/>
            <person name="Harris H.M."/>
            <person name="McCann A."/>
            <person name="Guo C."/>
            <person name="Argimon S."/>
            <person name="Zhang W."/>
            <person name="Yang X."/>
            <person name="Jeffery I.B."/>
            <person name="Cooney J.C."/>
            <person name="Kagawa T.F."/>
            <person name="Liu W."/>
            <person name="Song Y."/>
            <person name="Salvetti E."/>
            <person name="Wrobel A."/>
            <person name="Rasinkangas P."/>
            <person name="Parkhill J."/>
            <person name="Rea M.C."/>
            <person name="O'Sullivan O."/>
            <person name="Ritari J."/>
            <person name="Douillard F.P."/>
            <person name="Paul Ross R."/>
            <person name="Yang R."/>
            <person name="Briner A.E."/>
            <person name="Felis G.E."/>
            <person name="de Vos W.M."/>
            <person name="Barrangou R."/>
            <person name="Klaenhammer T.R."/>
            <person name="Caufield P.W."/>
            <person name="Cui Y."/>
            <person name="Zhang H."/>
            <person name="O'Toole P.W."/>
        </authorList>
    </citation>
    <scope>NUCLEOTIDE SEQUENCE [LARGE SCALE GENOMIC DNA]</scope>
    <source>
        <strain evidence="1 2">DSM 17896</strain>
    </source>
</reference>
<dbReference type="Proteomes" id="UP000050934">
    <property type="component" value="Unassembled WGS sequence"/>
</dbReference>
<dbReference type="Gene3D" id="2.60.120.260">
    <property type="entry name" value="Galactose-binding domain-like"/>
    <property type="match status" value="1"/>
</dbReference>
<organism evidence="1 2">
    <name type="scientific">Limosilactobacillus secaliphilus</name>
    <dbReference type="NCBI Taxonomy" id="396268"/>
    <lineage>
        <taxon>Bacteria</taxon>
        <taxon>Bacillati</taxon>
        <taxon>Bacillota</taxon>
        <taxon>Bacilli</taxon>
        <taxon>Lactobacillales</taxon>
        <taxon>Lactobacillaceae</taxon>
        <taxon>Limosilactobacillus</taxon>
    </lineage>
</organism>
<keyword evidence="2" id="KW-1185">Reference proteome</keyword>
<gene>
    <name evidence="1" type="ORF">IV45_GL000895</name>
</gene>